<sequence length="92" mass="10461">MQNGLAKLLADSISGWARLVPRPFFLQLVKCILLLNSPSLRYFWRTFASLSPEALTGLADTSDGSDYLFLAQSYTPLYQFGSICYLLWQRPH</sequence>
<dbReference type="EnsemblMetazoa" id="CJA35289.1">
    <property type="protein sequence ID" value="CJA35289.1"/>
    <property type="gene ID" value="WBGene00211136"/>
</dbReference>
<dbReference type="AlphaFoldDB" id="A0A8R1EH47"/>
<keyword evidence="2" id="KW-1185">Reference proteome</keyword>
<dbReference type="Proteomes" id="UP000005237">
    <property type="component" value="Unassembled WGS sequence"/>
</dbReference>
<reference evidence="1" key="2">
    <citation type="submission" date="2022-06" db="UniProtKB">
        <authorList>
            <consortium name="EnsemblMetazoa"/>
        </authorList>
    </citation>
    <scope>IDENTIFICATION</scope>
    <source>
        <strain evidence="1">DF5081</strain>
    </source>
</reference>
<reference evidence="2" key="1">
    <citation type="submission" date="2010-08" db="EMBL/GenBank/DDBJ databases">
        <authorList>
            <consortium name="Caenorhabditis japonica Sequencing Consortium"/>
            <person name="Wilson R.K."/>
        </authorList>
    </citation>
    <scope>NUCLEOTIDE SEQUENCE [LARGE SCALE GENOMIC DNA]</scope>
    <source>
        <strain evidence="2">DF5081</strain>
    </source>
</reference>
<organism evidence="1 2">
    <name type="scientific">Caenorhabditis japonica</name>
    <dbReference type="NCBI Taxonomy" id="281687"/>
    <lineage>
        <taxon>Eukaryota</taxon>
        <taxon>Metazoa</taxon>
        <taxon>Ecdysozoa</taxon>
        <taxon>Nematoda</taxon>
        <taxon>Chromadorea</taxon>
        <taxon>Rhabditida</taxon>
        <taxon>Rhabditina</taxon>
        <taxon>Rhabditomorpha</taxon>
        <taxon>Rhabditoidea</taxon>
        <taxon>Rhabditidae</taxon>
        <taxon>Peloderinae</taxon>
        <taxon>Caenorhabditis</taxon>
    </lineage>
</organism>
<proteinExistence type="predicted"/>
<protein>
    <submittedName>
        <fullName evidence="1">Uncharacterized protein</fullName>
    </submittedName>
</protein>
<evidence type="ECO:0000313" key="2">
    <source>
        <dbReference type="Proteomes" id="UP000005237"/>
    </source>
</evidence>
<name>A0A8R1EH47_CAEJA</name>
<evidence type="ECO:0000313" key="1">
    <source>
        <dbReference type="EnsemblMetazoa" id="CJA35289.1"/>
    </source>
</evidence>
<accession>A0A8R1EH47</accession>